<dbReference type="PROSITE" id="PS50943">
    <property type="entry name" value="HTH_CROC1"/>
    <property type="match status" value="1"/>
</dbReference>
<accession>A0A1T5GF58</accession>
<proteinExistence type="predicted"/>
<dbReference type="Proteomes" id="UP000189818">
    <property type="component" value="Unassembled WGS sequence"/>
</dbReference>
<gene>
    <name evidence="2" type="ORF">SAMN06295920_11438</name>
</gene>
<dbReference type="InterPro" id="IPR010982">
    <property type="entry name" value="Lambda_DNA-bd_dom_sf"/>
</dbReference>
<dbReference type="Gene3D" id="1.10.260.40">
    <property type="entry name" value="lambda repressor-like DNA-binding domains"/>
    <property type="match status" value="1"/>
</dbReference>
<dbReference type="AlphaFoldDB" id="A0A1T5GF58"/>
<reference evidence="3" key="1">
    <citation type="submission" date="2017-02" db="EMBL/GenBank/DDBJ databases">
        <authorList>
            <person name="Varghese N."/>
            <person name="Submissions S."/>
        </authorList>
    </citation>
    <scope>NUCLEOTIDE SEQUENCE [LARGE SCALE GENOMIC DNA]</scope>
    <source>
        <strain evidence="3">UM2</strain>
    </source>
</reference>
<dbReference type="SMART" id="SM00530">
    <property type="entry name" value="HTH_XRE"/>
    <property type="match status" value="1"/>
</dbReference>
<dbReference type="OrthoDB" id="7404022at2"/>
<dbReference type="GO" id="GO:0003677">
    <property type="term" value="F:DNA binding"/>
    <property type="evidence" value="ECO:0007669"/>
    <property type="project" value="InterPro"/>
</dbReference>
<keyword evidence="3" id="KW-1185">Reference proteome</keyword>
<dbReference type="RefSeq" id="WP_079650531.1">
    <property type="nucleotide sequence ID" value="NZ_FUYM01000014.1"/>
</dbReference>
<evidence type="ECO:0000259" key="1">
    <source>
        <dbReference type="PROSITE" id="PS50943"/>
    </source>
</evidence>
<evidence type="ECO:0000313" key="3">
    <source>
        <dbReference type="Proteomes" id="UP000189818"/>
    </source>
</evidence>
<dbReference type="InterPro" id="IPR001387">
    <property type="entry name" value="Cro/C1-type_HTH"/>
</dbReference>
<protein>
    <submittedName>
        <fullName evidence="2">Transcriptional regulator, XRE family</fullName>
    </submittedName>
</protein>
<dbReference type="EMBL" id="FUYM01000014">
    <property type="protein sequence ID" value="SKC07002.1"/>
    <property type="molecule type" value="Genomic_DNA"/>
</dbReference>
<dbReference type="SUPFAM" id="SSF47413">
    <property type="entry name" value="lambda repressor-like DNA-binding domains"/>
    <property type="match status" value="1"/>
</dbReference>
<organism evidence="2 3">
    <name type="scientific">Rhizorhabdus histidinilytica</name>
    <dbReference type="NCBI Taxonomy" id="439228"/>
    <lineage>
        <taxon>Bacteria</taxon>
        <taxon>Pseudomonadati</taxon>
        <taxon>Pseudomonadota</taxon>
        <taxon>Alphaproteobacteria</taxon>
        <taxon>Sphingomonadales</taxon>
        <taxon>Sphingomonadaceae</taxon>
        <taxon>Rhizorhabdus</taxon>
    </lineage>
</organism>
<evidence type="ECO:0000313" key="2">
    <source>
        <dbReference type="EMBL" id="SKC07002.1"/>
    </source>
</evidence>
<name>A0A1T5GF58_9SPHN</name>
<dbReference type="STRING" id="439228.SAMN06295920_11438"/>
<dbReference type="CDD" id="cd00093">
    <property type="entry name" value="HTH_XRE"/>
    <property type="match status" value="1"/>
</dbReference>
<dbReference type="Pfam" id="PF01381">
    <property type="entry name" value="HTH_3"/>
    <property type="match status" value="1"/>
</dbReference>
<feature type="domain" description="HTH cro/C1-type" evidence="1">
    <location>
        <begin position="5"/>
        <end position="61"/>
    </location>
</feature>
<sequence length="187" mass="20476">MRSCIREVRRAKGMTLQDVADRCVPPTTAQTIGRLETGMRTVSIRWLNRIAAALGVEAAELVRVPEQATLDILALLGPDGAAAPRQPQIAALPRPSYSGLTMLVETSVGEYRTGDMIWLERLDLRSFGQALNRDVLAPRAGGRFVFGRLIDHDGHRLQILPPGQGSRQQIVDAPWLAVAIQLLRPLA</sequence>